<evidence type="ECO:0000256" key="2">
    <source>
        <dbReference type="ARBA" id="ARBA00022552"/>
    </source>
</evidence>
<dbReference type="CDD" id="cd02440">
    <property type="entry name" value="AdoMet_MTases"/>
    <property type="match status" value="1"/>
</dbReference>
<feature type="binding site" evidence="6">
    <location>
        <begin position="129"/>
        <end position="130"/>
    </location>
    <ligand>
        <name>S-adenosyl-L-methionine</name>
        <dbReference type="ChEBI" id="CHEBI:59789"/>
    </ligand>
</feature>
<evidence type="ECO:0000256" key="4">
    <source>
        <dbReference type="ARBA" id="ARBA00022679"/>
    </source>
</evidence>
<keyword evidence="5 6" id="KW-0949">S-adenosyl-L-methionine</keyword>
<evidence type="ECO:0000313" key="7">
    <source>
        <dbReference type="EMBL" id="MCD2493273.1"/>
    </source>
</evidence>
<proteinExistence type="inferred from homology"/>
<dbReference type="PANTHER" id="PTHR31760:SF0">
    <property type="entry name" value="S-ADENOSYL-L-METHIONINE-DEPENDENT METHYLTRANSFERASES SUPERFAMILY PROTEIN"/>
    <property type="match status" value="1"/>
</dbReference>
<dbReference type="PANTHER" id="PTHR31760">
    <property type="entry name" value="S-ADENOSYL-L-METHIONINE-DEPENDENT METHYLTRANSFERASES SUPERFAMILY PROTEIN"/>
    <property type="match status" value="1"/>
</dbReference>
<dbReference type="EC" id="2.1.1.-" evidence="6"/>
<dbReference type="GO" id="GO:0070043">
    <property type="term" value="F:rRNA (guanine-N7-)-methyltransferase activity"/>
    <property type="evidence" value="ECO:0007669"/>
    <property type="project" value="UniProtKB-UniRule"/>
</dbReference>
<comment type="caution">
    <text evidence="6">Lacks conserved residue(s) required for the propagation of feature annotation.</text>
</comment>
<keyword evidence="3 6" id="KW-0489">Methyltransferase</keyword>
<keyword evidence="2 6" id="KW-0698">rRNA processing</keyword>
<evidence type="ECO:0000313" key="8">
    <source>
        <dbReference type="Proteomes" id="UP001299265"/>
    </source>
</evidence>
<protein>
    <recommendedName>
        <fullName evidence="6">Ribosomal RNA small subunit methyltransferase G</fullName>
        <ecNumber evidence="6">2.1.1.-</ecNumber>
    </recommendedName>
    <alternativeName>
        <fullName evidence="6">16S rRNA 7-methylguanosine methyltransferase</fullName>
        <shortName evidence="6">16S rRNA m7G methyltransferase</shortName>
    </alternativeName>
</protein>
<dbReference type="SUPFAM" id="SSF53335">
    <property type="entry name" value="S-adenosyl-L-methionine-dependent methyltransferases"/>
    <property type="match status" value="1"/>
</dbReference>
<keyword evidence="1 6" id="KW-0963">Cytoplasm</keyword>
<dbReference type="Gene3D" id="3.40.50.150">
    <property type="entry name" value="Vaccinia Virus protein VP39"/>
    <property type="match status" value="1"/>
</dbReference>
<name>A0AAP2W8A3_9FIRM</name>
<feature type="binding site" evidence="6">
    <location>
        <position position="78"/>
    </location>
    <ligand>
        <name>S-adenosyl-L-methionine</name>
        <dbReference type="ChEBI" id="CHEBI:59789"/>
    </ligand>
</feature>
<reference evidence="7 8" key="1">
    <citation type="submission" date="2021-11" db="EMBL/GenBank/DDBJ databases">
        <title>Lacrimispora sp. nov. NSJ-141 isolated from human feces.</title>
        <authorList>
            <person name="Abdugheni R."/>
        </authorList>
    </citation>
    <scope>NUCLEOTIDE SEQUENCE [LARGE SCALE GENOMIC DNA]</scope>
    <source>
        <strain evidence="7 8">NSJ-141</strain>
    </source>
</reference>
<accession>A0AAP2W8A3</accession>
<dbReference type="Pfam" id="PF02527">
    <property type="entry name" value="GidB"/>
    <property type="match status" value="1"/>
</dbReference>
<dbReference type="PIRSF" id="PIRSF003078">
    <property type="entry name" value="GidB"/>
    <property type="match status" value="1"/>
</dbReference>
<dbReference type="AlphaFoldDB" id="A0AAP2W8A3"/>
<comment type="similarity">
    <text evidence="6">Belongs to the methyltransferase superfamily. RNA methyltransferase RsmG family.</text>
</comment>
<comment type="caution">
    <text evidence="7">The sequence shown here is derived from an EMBL/GenBank/DDBJ whole genome shotgun (WGS) entry which is preliminary data.</text>
</comment>
<keyword evidence="8" id="KW-1185">Reference proteome</keyword>
<gene>
    <name evidence="6 7" type="primary">rsmG</name>
    <name evidence="7" type="ORF">LQE92_11670</name>
</gene>
<evidence type="ECO:0000256" key="5">
    <source>
        <dbReference type="ARBA" id="ARBA00022691"/>
    </source>
</evidence>
<dbReference type="InterPro" id="IPR003682">
    <property type="entry name" value="rRNA_ssu_MeTfrase_G"/>
</dbReference>
<feature type="binding site" evidence="6">
    <location>
        <position position="83"/>
    </location>
    <ligand>
        <name>S-adenosyl-L-methionine</name>
        <dbReference type="ChEBI" id="CHEBI:59789"/>
    </ligand>
</feature>
<comment type="subcellular location">
    <subcellularLocation>
        <location evidence="6">Cytoplasm</location>
    </subcellularLocation>
</comment>
<dbReference type="GO" id="GO:0005829">
    <property type="term" value="C:cytosol"/>
    <property type="evidence" value="ECO:0007669"/>
    <property type="project" value="TreeGrafter"/>
</dbReference>
<evidence type="ECO:0000256" key="1">
    <source>
        <dbReference type="ARBA" id="ARBA00022490"/>
    </source>
</evidence>
<dbReference type="Proteomes" id="UP001299265">
    <property type="component" value="Unassembled WGS sequence"/>
</dbReference>
<keyword evidence="4 6" id="KW-0808">Transferase</keyword>
<evidence type="ECO:0000256" key="3">
    <source>
        <dbReference type="ARBA" id="ARBA00022603"/>
    </source>
</evidence>
<dbReference type="HAMAP" id="MF_00074">
    <property type="entry name" value="16SrRNA_methyltr_G"/>
    <property type="match status" value="1"/>
</dbReference>
<organism evidence="7 8">
    <name type="scientific">Lientehia hominis</name>
    <dbReference type="NCBI Taxonomy" id="2897778"/>
    <lineage>
        <taxon>Bacteria</taxon>
        <taxon>Bacillati</taxon>
        <taxon>Bacillota</taxon>
        <taxon>Clostridia</taxon>
        <taxon>Lachnospirales</taxon>
        <taxon>Lachnospiraceae</taxon>
        <taxon>Lientehia</taxon>
    </lineage>
</organism>
<dbReference type="FunFam" id="3.40.50.150:FF:000041">
    <property type="entry name" value="Ribosomal RNA small subunit methyltransferase G"/>
    <property type="match status" value="1"/>
</dbReference>
<comment type="function">
    <text evidence="6">Specifically methylates the N7 position of a guanine in 16S rRNA.</text>
</comment>
<evidence type="ECO:0000256" key="6">
    <source>
        <dbReference type="HAMAP-Rule" id="MF_00074"/>
    </source>
</evidence>
<dbReference type="EMBL" id="JAJNOR010000007">
    <property type="protein sequence ID" value="MCD2493273.1"/>
    <property type="molecule type" value="Genomic_DNA"/>
</dbReference>
<dbReference type="InterPro" id="IPR029063">
    <property type="entry name" value="SAM-dependent_MTases_sf"/>
</dbReference>
<dbReference type="RefSeq" id="WP_231063224.1">
    <property type="nucleotide sequence ID" value="NZ_JAJNOR010000007.1"/>
</dbReference>
<sequence>MNKEKFIKERFDQEGINLTDDQAYQFAVYYELLTETNKVMNLTAITQFEEAVEKHFLDSVMIIKHHDFSSIKSLIDVGTGAGFPGIPIKIIYPQIYMTLLDSLNKRMIFLQKIVDNLKFNRMNLIHGRAEDYGRDTLFREKYDLCVSRAVANLSTLSEYCTPFVKVGGFFVSYKSGNIEEELERAKPGIKLLGCRTKRVEIFTLNSLETMKKVDDGYKRSLIFIERVNNLDSRYPRKAGIPAKMPLA</sequence>
<dbReference type="NCBIfam" id="TIGR00138">
    <property type="entry name" value="rsmG_gidB"/>
    <property type="match status" value="1"/>
</dbReference>
<feature type="binding site" evidence="6">
    <location>
        <position position="148"/>
    </location>
    <ligand>
        <name>S-adenosyl-L-methionine</name>
        <dbReference type="ChEBI" id="CHEBI:59789"/>
    </ligand>
</feature>